<dbReference type="Pfam" id="PF03705">
    <property type="entry name" value="CheR_N"/>
    <property type="match status" value="1"/>
</dbReference>
<name>A0A921E157_9HYPH</name>
<dbReference type="GO" id="GO:0032259">
    <property type="term" value="P:methylation"/>
    <property type="evidence" value="ECO:0007669"/>
    <property type="project" value="UniProtKB-KW"/>
</dbReference>
<dbReference type="Gene3D" id="3.40.50.180">
    <property type="entry name" value="Methylesterase CheB, C-terminal domain"/>
    <property type="match status" value="1"/>
</dbReference>
<dbReference type="EC" id="2.1.1.80" evidence="4"/>
<keyword evidence="13" id="KW-0145">Chemotaxis</keyword>
<dbReference type="SMART" id="SM00911">
    <property type="entry name" value="HWE_HK"/>
    <property type="match status" value="1"/>
</dbReference>
<evidence type="ECO:0000256" key="8">
    <source>
        <dbReference type="ARBA" id="ARBA00022679"/>
    </source>
</evidence>
<dbReference type="SMART" id="SM00091">
    <property type="entry name" value="PAS"/>
    <property type="match status" value="3"/>
</dbReference>
<evidence type="ECO:0000256" key="6">
    <source>
        <dbReference type="ARBA" id="ARBA00022553"/>
    </source>
</evidence>
<gene>
    <name evidence="18" type="ORF">K8W01_06905</name>
</gene>
<keyword evidence="10" id="KW-0547">Nucleotide-binding</keyword>
<dbReference type="GO" id="GO:0008984">
    <property type="term" value="F:protein-glutamate methylesterase activity"/>
    <property type="evidence" value="ECO:0007669"/>
    <property type="project" value="InterPro"/>
</dbReference>
<dbReference type="GO" id="GO:0000156">
    <property type="term" value="F:phosphorelay response regulator activity"/>
    <property type="evidence" value="ECO:0007669"/>
    <property type="project" value="InterPro"/>
</dbReference>
<feature type="active site" evidence="13">
    <location>
        <position position="158"/>
    </location>
</feature>
<reference evidence="18" key="2">
    <citation type="submission" date="2021-09" db="EMBL/GenBank/DDBJ databases">
        <authorList>
            <person name="Gilroy R."/>
        </authorList>
    </citation>
    <scope>NUCLEOTIDE SEQUENCE</scope>
    <source>
        <strain evidence="18">316</strain>
    </source>
</reference>
<dbReference type="AlphaFoldDB" id="A0A921E157"/>
<dbReference type="Pfam" id="PF07536">
    <property type="entry name" value="HWE_HK"/>
    <property type="match status" value="1"/>
</dbReference>
<dbReference type="InterPro" id="IPR000780">
    <property type="entry name" value="CheR_MeTrfase"/>
</dbReference>
<dbReference type="Pfam" id="PF01739">
    <property type="entry name" value="CheR"/>
    <property type="match status" value="1"/>
</dbReference>
<dbReference type="InterPro" id="IPR035965">
    <property type="entry name" value="PAS-like_dom_sf"/>
</dbReference>
<dbReference type="GO" id="GO:0004673">
    <property type="term" value="F:protein histidine kinase activity"/>
    <property type="evidence" value="ECO:0007669"/>
    <property type="project" value="UniProtKB-EC"/>
</dbReference>
<dbReference type="InterPro" id="IPR029063">
    <property type="entry name" value="SAM-dependent_MTases_sf"/>
</dbReference>
<dbReference type="InterPro" id="IPR011102">
    <property type="entry name" value="Sig_transdc_His_kinase_HWE"/>
</dbReference>
<dbReference type="SUPFAM" id="SSF47757">
    <property type="entry name" value="Chemotaxis receptor methyltransferase CheR, N-terminal domain"/>
    <property type="match status" value="1"/>
</dbReference>
<keyword evidence="9" id="KW-0949">S-adenosyl-L-methionine</keyword>
<dbReference type="PANTHER" id="PTHR24422:SF27">
    <property type="entry name" value="PROTEIN-GLUTAMATE O-METHYLTRANSFERASE"/>
    <property type="match status" value="1"/>
</dbReference>
<protein>
    <recommendedName>
        <fullName evidence="5">Blue-light-activated histidine kinase</fullName>
        <ecNumber evidence="4">2.1.1.80</ecNumber>
        <ecNumber evidence="3">2.7.13.3</ecNumber>
    </recommendedName>
</protein>
<dbReference type="InterPro" id="IPR000673">
    <property type="entry name" value="Sig_transdc_resp-reg_Me-estase"/>
</dbReference>
<dbReference type="PANTHER" id="PTHR24422">
    <property type="entry name" value="CHEMOTAXIS PROTEIN METHYLTRANSFERASE"/>
    <property type="match status" value="1"/>
</dbReference>
<dbReference type="InterPro" id="IPR036804">
    <property type="entry name" value="CheR_N_sf"/>
</dbReference>
<keyword evidence="13" id="KW-0378">Hydrolase</keyword>
<dbReference type="InterPro" id="IPR036890">
    <property type="entry name" value="HATPase_C_sf"/>
</dbReference>
<evidence type="ECO:0000259" key="16">
    <source>
        <dbReference type="PROSITE" id="PS50122"/>
    </source>
</evidence>
<dbReference type="InterPro" id="IPR013655">
    <property type="entry name" value="PAS_fold_3"/>
</dbReference>
<dbReference type="Gene3D" id="3.40.50.150">
    <property type="entry name" value="Vaccinia Virus protein VP39"/>
    <property type="match status" value="1"/>
</dbReference>
<dbReference type="InterPro" id="IPR035909">
    <property type="entry name" value="CheB_C"/>
</dbReference>
<dbReference type="Pfam" id="PF13596">
    <property type="entry name" value="PAS_10"/>
    <property type="match status" value="1"/>
</dbReference>
<dbReference type="Gene3D" id="1.10.155.10">
    <property type="entry name" value="Chemotaxis receptor methyltransferase CheR, N-terminal domain"/>
    <property type="match status" value="1"/>
</dbReference>
<dbReference type="PROSITE" id="PS50122">
    <property type="entry name" value="CHEB"/>
    <property type="match status" value="1"/>
</dbReference>
<keyword evidence="11" id="KW-0418">Kinase</keyword>
<dbReference type="GO" id="GO:0006935">
    <property type="term" value="P:chemotaxis"/>
    <property type="evidence" value="ECO:0007669"/>
    <property type="project" value="UniProtKB-UniRule"/>
</dbReference>
<feature type="active site" evidence="13">
    <location>
        <position position="39"/>
    </location>
</feature>
<keyword evidence="12" id="KW-0067">ATP-binding</keyword>
<evidence type="ECO:0000256" key="13">
    <source>
        <dbReference type="PROSITE-ProRule" id="PRU00050"/>
    </source>
</evidence>
<dbReference type="GO" id="GO:0008983">
    <property type="term" value="F:protein-glutamate O-methyltransferase activity"/>
    <property type="evidence" value="ECO:0007669"/>
    <property type="project" value="UniProtKB-EC"/>
</dbReference>
<sequence>MEPDFLETARDPAPEAPSRVSGSGAKVPFSGPVVGIGASAGGLEALREMLSRAQAPTGMAFVIVQHLDPNHESMLAQLLDRHTDLEVLQCEGSERIEGDKVYIIPPGRGLAIQQGVLELTHFVQPRGLRRPIDDFFLSLAVDQQANAACVILSGTGADGTTGLRAIKEHGGVCVVQQPETARYDGMPLSAVGTGLVDFVQPPGEIVNCLAAFFRRRGSDLIDEEAELVADHVDDLCRVIRTAVGHDFSGYKRTTLIRRVERRMHVLGIDAGRAYLARIRADKAECDALFRDLLINVTRFFRDAELFEILRERVIEPLLRGRDPEEDIRVWIPGCSSGEEAYSIAMLFADAARRLDLPLAVQIFATDIDERMLQIAREATYPAAALADIPAPLRERYVVLHAERFTIAAEIRDLIRFSSHSLVKDPPFSRIDLLSCRNLLIYFDDRLQQSVLPLFHYAVRPGGYLFLGPSESVSRFEQLFPPIDQHARLFERPPGSPKYPIDLPGHARRSEARRGQHEGQKATPVTDEAAAARRMLERYAPPSMVLNEDGAIIAAYGRLSRYFDFPVTRTGGTSAITLARPGLRDVIGPLLRQTRDARKRIVVRDVEVMSEYGIQQIEVVCDPLPDATMLLVLRDTGAFRPSSDPDLLEMDASGDHVDALEEELLRTRYKLRSAVEELETANEELKSSNEEMMSMNEELQSTNEELTTVNDELKSKIDQLTVANADLRNFFESTDLAVVVLDRDLRIRSFTGSAVAIFPLQPSDRGRPLADVATRLAGSEYLADARAVCAGGSAIQRRVTTRDGERTLSLRVLPYRLQSASVDGATLVLTDITEALSLERQLAAERERLDLAIKAGGIGIWEYLPEDDTLTVDATAGIMLGFPSEGCHPLSDMAAVLPPEDRREVREAFAQASHGLDDFEARLRIRSADNAIRYVRTYGRLIAGSVPHRIVGVSIDVSPEHALTETRDLMLREMNHRVKNLFAIIGGMITAGARSQRDIGTFARDMRDRIAALGRAHSLADHTTDQGMSDLASLVSATLQPYRDHIPIVIEGPAVAIDWRYVSSLAMILHECATNSVKYGALGTDDGSLDVTWEHRSEGLTLEWVERMTRRTEPAAGRGFGTLMIEMSLRQLEATVERHSDEGSYRLTINFPNIGPAAELERVASF</sequence>
<feature type="coiled-coil region" evidence="14">
    <location>
        <begin position="656"/>
        <end position="722"/>
    </location>
</feature>
<dbReference type="SUPFAM" id="SSF55785">
    <property type="entry name" value="PYP-like sensor domain (PAS domain)"/>
    <property type="match status" value="2"/>
</dbReference>
<dbReference type="Gene3D" id="3.30.565.10">
    <property type="entry name" value="Histidine kinase-like ATPase, C-terminal domain"/>
    <property type="match status" value="1"/>
</dbReference>
<reference evidence="18" key="1">
    <citation type="journal article" date="2021" name="PeerJ">
        <title>Extensive microbial diversity within the chicken gut microbiome revealed by metagenomics and culture.</title>
        <authorList>
            <person name="Gilroy R."/>
            <person name="Ravi A."/>
            <person name="Getino M."/>
            <person name="Pursley I."/>
            <person name="Horton D.L."/>
            <person name="Alikhan N.F."/>
            <person name="Baker D."/>
            <person name="Gharbi K."/>
            <person name="Hall N."/>
            <person name="Watson M."/>
            <person name="Adriaenssens E.M."/>
            <person name="Foster-Nyarko E."/>
            <person name="Jarju S."/>
            <person name="Secka A."/>
            <person name="Antonio M."/>
            <person name="Oren A."/>
            <person name="Chaudhuri R.R."/>
            <person name="La Ragione R."/>
            <person name="Hildebrand F."/>
            <person name="Pallen M.J."/>
        </authorList>
    </citation>
    <scope>NUCLEOTIDE SEQUENCE</scope>
    <source>
        <strain evidence="18">316</strain>
    </source>
</reference>
<feature type="compositionally biased region" description="Basic and acidic residues" evidence="15">
    <location>
        <begin position="507"/>
        <end position="519"/>
    </location>
</feature>
<dbReference type="InterPro" id="IPR050903">
    <property type="entry name" value="Bact_Chemotaxis_MeTrfase"/>
</dbReference>
<dbReference type="PROSITE" id="PS50123">
    <property type="entry name" value="CHER"/>
    <property type="match status" value="1"/>
</dbReference>
<feature type="region of interest" description="Disordered" evidence="15">
    <location>
        <begin position="487"/>
        <end position="526"/>
    </location>
</feature>
<evidence type="ECO:0000259" key="17">
    <source>
        <dbReference type="PROSITE" id="PS50123"/>
    </source>
</evidence>
<evidence type="ECO:0000256" key="1">
    <source>
        <dbReference type="ARBA" id="ARBA00000085"/>
    </source>
</evidence>
<dbReference type="Gene3D" id="3.30.450.20">
    <property type="entry name" value="PAS domain"/>
    <property type="match status" value="2"/>
</dbReference>
<dbReference type="GO" id="GO:0005737">
    <property type="term" value="C:cytoplasm"/>
    <property type="evidence" value="ECO:0007669"/>
    <property type="project" value="InterPro"/>
</dbReference>
<comment type="catalytic activity">
    <reaction evidence="2">
        <text>L-glutamyl-[protein] + S-adenosyl-L-methionine = [protein]-L-glutamate 5-O-methyl ester + S-adenosyl-L-homocysteine</text>
        <dbReference type="Rhea" id="RHEA:24452"/>
        <dbReference type="Rhea" id="RHEA-COMP:10208"/>
        <dbReference type="Rhea" id="RHEA-COMP:10311"/>
        <dbReference type="ChEBI" id="CHEBI:29973"/>
        <dbReference type="ChEBI" id="CHEBI:57856"/>
        <dbReference type="ChEBI" id="CHEBI:59789"/>
        <dbReference type="ChEBI" id="CHEBI:82795"/>
        <dbReference type="EC" id="2.1.1.80"/>
    </reaction>
</comment>
<dbReference type="CDD" id="cd16434">
    <property type="entry name" value="CheB-CheR_fusion"/>
    <property type="match status" value="1"/>
</dbReference>
<feature type="region of interest" description="Disordered" evidence="15">
    <location>
        <begin position="1"/>
        <end position="24"/>
    </location>
</feature>
<dbReference type="SUPFAM" id="SSF53335">
    <property type="entry name" value="S-adenosyl-L-methionine-dependent methyltransferases"/>
    <property type="match status" value="1"/>
</dbReference>
<dbReference type="Proteomes" id="UP000742631">
    <property type="component" value="Unassembled WGS sequence"/>
</dbReference>
<dbReference type="SMART" id="SM00138">
    <property type="entry name" value="MeTrc"/>
    <property type="match status" value="1"/>
</dbReference>
<comment type="catalytic activity">
    <reaction evidence="1">
        <text>ATP + protein L-histidine = ADP + protein N-phospho-L-histidine.</text>
        <dbReference type="EC" id="2.7.13.3"/>
    </reaction>
</comment>
<evidence type="ECO:0000256" key="5">
    <source>
        <dbReference type="ARBA" id="ARBA00021740"/>
    </source>
</evidence>
<evidence type="ECO:0000256" key="14">
    <source>
        <dbReference type="SAM" id="Coils"/>
    </source>
</evidence>
<organism evidence="18 19">
    <name type="scientific">Methylorubrum populi</name>
    <dbReference type="NCBI Taxonomy" id="223967"/>
    <lineage>
        <taxon>Bacteria</taxon>
        <taxon>Pseudomonadati</taxon>
        <taxon>Pseudomonadota</taxon>
        <taxon>Alphaproteobacteria</taxon>
        <taxon>Hyphomicrobiales</taxon>
        <taxon>Methylobacteriaceae</taxon>
        <taxon>Methylorubrum</taxon>
    </lineage>
</organism>
<dbReference type="EC" id="2.7.13.3" evidence="3"/>
<keyword evidence="14" id="KW-0175">Coiled coil</keyword>
<evidence type="ECO:0000256" key="3">
    <source>
        <dbReference type="ARBA" id="ARBA00012438"/>
    </source>
</evidence>
<comment type="caution">
    <text evidence="18">The sequence shown here is derived from an EMBL/GenBank/DDBJ whole genome shotgun (WGS) entry which is preliminary data.</text>
</comment>
<dbReference type="GO" id="GO:0005524">
    <property type="term" value="F:ATP binding"/>
    <property type="evidence" value="ECO:0007669"/>
    <property type="project" value="UniProtKB-KW"/>
</dbReference>
<evidence type="ECO:0000256" key="2">
    <source>
        <dbReference type="ARBA" id="ARBA00001541"/>
    </source>
</evidence>
<evidence type="ECO:0000256" key="4">
    <source>
        <dbReference type="ARBA" id="ARBA00012534"/>
    </source>
</evidence>
<dbReference type="PRINTS" id="PR00996">
    <property type="entry name" value="CHERMTFRASE"/>
</dbReference>
<dbReference type="EMBL" id="DYYG01000019">
    <property type="protein sequence ID" value="HJE23373.1"/>
    <property type="molecule type" value="Genomic_DNA"/>
</dbReference>
<evidence type="ECO:0000313" key="18">
    <source>
        <dbReference type="EMBL" id="HJE23373.1"/>
    </source>
</evidence>
<accession>A0A921E157</accession>
<feature type="active site" evidence="13">
    <location>
        <position position="66"/>
    </location>
</feature>
<dbReference type="InterPro" id="IPR000014">
    <property type="entry name" value="PAS"/>
</dbReference>
<evidence type="ECO:0000256" key="12">
    <source>
        <dbReference type="ARBA" id="ARBA00022840"/>
    </source>
</evidence>
<evidence type="ECO:0000256" key="9">
    <source>
        <dbReference type="ARBA" id="ARBA00022691"/>
    </source>
</evidence>
<keyword evidence="6" id="KW-0597">Phosphoprotein</keyword>
<dbReference type="InterPro" id="IPR022642">
    <property type="entry name" value="CheR_C"/>
</dbReference>
<dbReference type="Pfam" id="PF01339">
    <property type="entry name" value="CheB_methylest"/>
    <property type="match status" value="1"/>
</dbReference>
<feature type="domain" description="CheR-type methyltransferase" evidence="17">
    <location>
        <begin position="220"/>
        <end position="490"/>
    </location>
</feature>
<dbReference type="InterPro" id="IPR022641">
    <property type="entry name" value="CheR_N"/>
</dbReference>
<feature type="domain" description="CheB-type methylesterase" evidence="16">
    <location>
        <begin position="28"/>
        <end position="216"/>
    </location>
</feature>
<dbReference type="SUPFAM" id="SSF52738">
    <property type="entry name" value="Methylesterase CheB, C-terminal domain"/>
    <property type="match status" value="1"/>
</dbReference>
<keyword evidence="8" id="KW-0808">Transferase</keyword>
<keyword evidence="7" id="KW-0489">Methyltransferase</keyword>
<evidence type="ECO:0000256" key="15">
    <source>
        <dbReference type="SAM" id="MobiDB-lite"/>
    </source>
</evidence>
<dbReference type="Pfam" id="PF08447">
    <property type="entry name" value="PAS_3"/>
    <property type="match status" value="1"/>
</dbReference>
<evidence type="ECO:0000256" key="11">
    <source>
        <dbReference type="ARBA" id="ARBA00022777"/>
    </source>
</evidence>
<evidence type="ECO:0000313" key="19">
    <source>
        <dbReference type="Proteomes" id="UP000742631"/>
    </source>
</evidence>
<evidence type="ECO:0000256" key="10">
    <source>
        <dbReference type="ARBA" id="ARBA00022741"/>
    </source>
</evidence>
<evidence type="ECO:0000256" key="7">
    <source>
        <dbReference type="ARBA" id="ARBA00022603"/>
    </source>
</evidence>
<proteinExistence type="predicted"/>